<comment type="caution">
    <text evidence="2">The sequence shown here is derived from an EMBL/GenBank/DDBJ whole genome shotgun (WGS) entry which is preliminary data.</text>
</comment>
<sequence length="459" mass="49100">MAPKGGHKTGPLRPHSRSSSATRITPNLQFTQKEQFAKHPQKKNGYDVHLRPAPTSRVSSKDQIAPLQKRHAPPAVVAKPKSKAAFTVAVSPGNDDGDDDEWVSSESGVTTPNPVDSDDSEGEMEATMATPVEERRIPIERAATAKTESELGVRQGGETPIARVNTMRPSHTGVAAPRDNDNPRGPVVASRAAPAPPVVLPSEPTKPKPKSKPEPQQPRVTDMAPAQLHSSSLDTRPPVPRPANTQKRQASTRPPSTYSTSSKVEHPPLRPHPLIRGQSFGQPVAPSRSTPLAPLTTTSDAASTKSSSPPHDSMLYTKASASPSTISVSPTSPYPHSATATSHPRRTSVSSVRSIATLPATTTARETTKSSRDRNRTLSTISQSSSSAALSSLAHLPAVTRPPSPQMIAFFPPVKPQSNPEAIHDLLPPPYLSNHLTVLAHRTPLRESYDRVMRARAGR</sequence>
<feature type="compositionally biased region" description="Low complexity" evidence="1">
    <location>
        <begin position="356"/>
        <end position="365"/>
    </location>
</feature>
<feature type="compositionally biased region" description="Low complexity" evidence="1">
    <location>
        <begin position="251"/>
        <end position="262"/>
    </location>
</feature>
<feature type="compositionally biased region" description="Basic and acidic residues" evidence="1">
    <location>
        <begin position="366"/>
        <end position="376"/>
    </location>
</feature>
<feature type="compositionally biased region" description="Low complexity" evidence="1">
    <location>
        <begin position="319"/>
        <end position="335"/>
    </location>
</feature>
<feature type="compositionally biased region" description="Polar residues" evidence="1">
    <location>
        <begin position="338"/>
        <end position="354"/>
    </location>
</feature>
<name>A0AAW0C8Z9_9AGAR</name>
<feature type="compositionally biased region" description="Low complexity" evidence="1">
    <location>
        <begin position="378"/>
        <end position="389"/>
    </location>
</feature>
<protein>
    <submittedName>
        <fullName evidence="2">Uncharacterized protein</fullName>
    </submittedName>
</protein>
<accession>A0AAW0C8Z9</accession>
<feature type="compositionally biased region" description="Low complexity" evidence="1">
    <location>
        <begin position="73"/>
        <end position="85"/>
    </location>
</feature>
<dbReference type="AlphaFoldDB" id="A0AAW0C8Z9"/>
<evidence type="ECO:0000313" key="3">
    <source>
        <dbReference type="Proteomes" id="UP001383192"/>
    </source>
</evidence>
<keyword evidence="3" id="KW-1185">Reference proteome</keyword>
<feature type="region of interest" description="Disordered" evidence="1">
    <location>
        <begin position="1"/>
        <end position="389"/>
    </location>
</feature>
<gene>
    <name evidence="2" type="ORF">VNI00_011983</name>
</gene>
<evidence type="ECO:0000256" key="1">
    <source>
        <dbReference type="SAM" id="MobiDB-lite"/>
    </source>
</evidence>
<evidence type="ECO:0000313" key="2">
    <source>
        <dbReference type="EMBL" id="KAK7035216.1"/>
    </source>
</evidence>
<reference evidence="2 3" key="1">
    <citation type="submission" date="2024-01" db="EMBL/GenBank/DDBJ databases">
        <title>A draft genome for a cacao thread blight-causing isolate of Paramarasmius palmivorus.</title>
        <authorList>
            <person name="Baruah I.K."/>
            <person name="Bukari Y."/>
            <person name="Amoako-Attah I."/>
            <person name="Meinhardt L.W."/>
            <person name="Bailey B.A."/>
            <person name="Cohen S.P."/>
        </authorList>
    </citation>
    <scope>NUCLEOTIDE SEQUENCE [LARGE SCALE GENOMIC DNA]</scope>
    <source>
        <strain evidence="2 3">GH-12</strain>
    </source>
</reference>
<organism evidence="2 3">
    <name type="scientific">Paramarasmius palmivorus</name>
    <dbReference type="NCBI Taxonomy" id="297713"/>
    <lineage>
        <taxon>Eukaryota</taxon>
        <taxon>Fungi</taxon>
        <taxon>Dikarya</taxon>
        <taxon>Basidiomycota</taxon>
        <taxon>Agaricomycotina</taxon>
        <taxon>Agaricomycetes</taxon>
        <taxon>Agaricomycetidae</taxon>
        <taxon>Agaricales</taxon>
        <taxon>Marasmiineae</taxon>
        <taxon>Marasmiaceae</taxon>
        <taxon>Paramarasmius</taxon>
    </lineage>
</organism>
<proteinExistence type="predicted"/>
<feature type="compositionally biased region" description="Polar residues" evidence="1">
    <location>
        <begin position="104"/>
        <end position="114"/>
    </location>
</feature>
<feature type="compositionally biased region" description="Low complexity" evidence="1">
    <location>
        <begin position="296"/>
        <end position="308"/>
    </location>
</feature>
<feature type="compositionally biased region" description="Low complexity" evidence="1">
    <location>
        <begin position="183"/>
        <end position="193"/>
    </location>
</feature>
<feature type="compositionally biased region" description="Polar residues" evidence="1">
    <location>
        <begin position="17"/>
        <end position="34"/>
    </location>
</feature>
<dbReference type="EMBL" id="JAYKXP010000054">
    <property type="protein sequence ID" value="KAK7035216.1"/>
    <property type="molecule type" value="Genomic_DNA"/>
</dbReference>
<dbReference type="Proteomes" id="UP001383192">
    <property type="component" value="Unassembled WGS sequence"/>
</dbReference>